<dbReference type="PANTHER" id="PTHR38015:SF1">
    <property type="entry name" value="OPINE DEHYDROGENASE DOMAIN-CONTAINING PROTEIN"/>
    <property type="match status" value="1"/>
</dbReference>
<evidence type="ECO:0000259" key="2">
    <source>
        <dbReference type="Pfam" id="PF03446"/>
    </source>
</evidence>
<dbReference type="Gene3D" id="3.40.50.720">
    <property type="entry name" value="NAD(P)-binding Rossmann-like Domain"/>
    <property type="match status" value="1"/>
</dbReference>
<dbReference type="InterPro" id="IPR051729">
    <property type="entry name" value="Opine/Lysopine_DH"/>
</dbReference>
<evidence type="ECO:0000259" key="1">
    <source>
        <dbReference type="Pfam" id="PF02317"/>
    </source>
</evidence>
<dbReference type="InterPro" id="IPR013328">
    <property type="entry name" value="6PGD_dom2"/>
</dbReference>
<dbReference type="InterPro" id="IPR006115">
    <property type="entry name" value="6PGDH_NADP-bd"/>
</dbReference>
<dbReference type="Proteomes" id="UP000230392">
    <property type="component" value="Unassembled WGS sequence"/>
</dbReference>
<dbReference type="InterPro" id="IPR036291">
    <property type="entry name" value="NAD(P)-bd_dom_sf"/>
</dbReference>
<dbReference type="GO" id="GO:0050661">
    <property type="term" value="F:NADP binding"/>
    <property type="evidence" value="ECO:0007669"/>
    <property type="project" value="InterPro"/>
</dbReference>
<dbReference type="InterPro" id="IPR008927">
    <property type="entry name" value="6-PGluconate_DH-like_C_sf"/>
</dbReference>
<dbReference type="EMBL" id="PCRF01000245">
    <property type="protein sequence ID" value="PIP15783.1"/>
    <property type="molecule type" value="Genomic_DNA"/>
</dbReference>
<sequence length="386" mass="42386">MKNLSESEGNQLLQGIKEKGKEQRFCVLGAGNGGMAMAAHLAIMGFRVNLYNRTPARLQSIIWHGGIQLSGAMEGFGKIEVITSDISEALEGVDILMVTVPATAHSFIARICAPCLKDGQIIILNPGRTGGVLEFRKILSDLGMEKKIFLGETQTFIYASRTIGPAKSRIFRIKNEVTFATLPSYWIPGVLTIIRQAFPEFVPGDNILKTSLDNIGAVFHPALTIFNVSWIEETKGGFDFYLDGLSPSLALLLEEVDRERIAVAAALGIKVNSAREWLYQSYGSYGENLYTAIQFTTAYRGVRAPESIDHRYIWEDVPASLVPIVSIGEMLGVPCPMIKTLIYLASVLQGKDYWREGRTVEKIGIAGLSVKEIRQLVEGVSNPEGI</sequence>
<name>A0A2G9YAM3_9BACT</name>
<dbReference type="PANTHER" id="PTHR38015">
    <property type="entry name" value="BLR6086 PROTEIN"/>
    <property type="match status" value="1"/>
</dbReference>
<feature type="domain" description="Opine dehydrogenase" evidence="1">
    <location>
        <begin position="205"/>
        <end position="347"/>
    </location>
</feature>
<comment type="caution">
    <text evidence="3">The sequence shown here is derived from an EMBL/GenBank/DDBJ whole genome shotgun (WGS) entry which is preliminary data.</text>
</comment>
<dbReference type="GO" id="GO:0016491">
    <property type="term" value="F:oxidoreductase activity"/>
    <property type="evidence" value="ECO:0007669"/>
    <property type="project" value="InterPro"/>
</dbReference>
<dbReference type="Pfam" id="PF03446">
    <property type="entry name" value="NAD_binding_2"/>
    <property type="match status" value="1"/>
</dbReference>
<reference evidence="3 4" key="1">
    <citation type="submission" date="2017-09" db="EMBL/GenBank/DDBJ databases">
        <title>Depth-based differentiation of microbial function through sediment-hosted aquifers and enrichment of novel symbionts in the deep terrestrial subsurface.</title>
        <authorList>
            <person name="Probst A.J."/>
            <person name="Ladd B."/>
            <person name="Jarett J.K."/>
            <person name="Geller-Mcgrath D.E."/>
            <person name="Sieber C.M."/>
            <person name="Emerson J.B."/>
            <person name="Anantharaman K."/>
            <person name="Thomas B.C."/>
            <person name="Malmstrom R."/>
            <person name="Stieglmeier M."/>
            <person name="Klingl A."/>
            <person name="Woyke T."/>
            <person name="Ryan C.M."/>
            <person name="Banfield J.F."/>
        </authorList>
    </citation>
    <scope>NUCLEOTIDE SEQUENCE [LARGE SCALE GENOMIC DNA]</scope>
    <source>
        <strain evidence="3">CG23_combo_of_CG06-09_8_20_14_all_48_7</strain>
    </source>
</reference>
<proteinExistence type="predicted"/>
<dbReference type="SUPFAM" id="SSF48179">
    <property type="entry name" value="6-phosphogluconate dehydrogenase C-terminal domain-like"/>
    <property type="match status" value="1"/>
</dbReference>
<dbReference type="SUPFAM" id="SSF51735">
    <property type="entry name" value="NAD(P)-binding Rossmann-fold domains"/>
    <property type="match status" value="1"/>
</dbReference>
<organism evidence="3 4">
    <name type="scientific">bacterium (Candidatus Ratteibacteria) CG23_combo_of_CG06-09_8_20_14_all_48_7</name>
    <dbReference type="NCBI Taxonomy" id="2014292"/>
    <lineage>
        <taxon>Bacteria</taxon>
        <taxon>Candidatus Ratteibacteria</taxon>
    </lineage>
</organism>
<dbReference type="Gene3D" id="1.10.1040.10">
    <property type="entry name" value="N-(1-d-carboxylethyl)-l-norvaline Dehydrogenase, domain 2"/>
    <property type="match status" value="1"/>
</dbReference>
<feature type="domain" description="6-phosphogluconate dehydrogenase NADP-binding" evidence="2">
    <location>
        <begin position="25"/>
        <end position="123"/>
    </location>
</feature>
<accession>A0A2G9YAM3</accession>
<evidence type="ECO:0000313" key="4">
    <source>
        <dbReference type="Proteomes" id="UP000230392"/>
    </source>
</evidence>
<protein>
    <submittedName>
        <fullName evidence="3">NADP transhydrogenase subunit alpha</fullName>
    </submittedName>
</protein>
<dbReference type="Pfam" id="PF02317">
    <property type="entry name" value="Octopine_DH"/>
    <property type="match status" value="1"/>
</dbReference>
<gene>
    <name evidence="3" type="ORF">COX46_04995</name>
</gene>
<evidence type="ECO:0000313" key="3">
    <source>
        <dbReference type="EMBL" id="PIP15783.1"/>
    </source>
</evidence>
<dbReference type="AlphaFoldDB" id="A0A2G9YAM3"/>
<dbReference type="InterPro" id="IPR003421">
    <property type="entry name" value="Opine_DH"/>
</dbReference>